<dbReference type="AlphaFoldDB" id="A0AAX0U687"/>
<gene>
    <name evidence="2" type="ORF">CWD88_23375</name>
</gene>
<organism evidence="2 3">
    <name type="scientific">Burkholderia pseudomallei</name>
    <name type="common">Pseudomonas pseudomallei</name>
    <dbReference type="NCBI Taxonomy" id="28450"/>
    <lineage>
        <taxon>Bacteria</taxon>
        <taxon>Pseudomonadati</taxon>
        <taxon>Pseudomonadota</taxon>
        <taxon>Betaproteobacteria</taxon>
        <taxon>Burkholderiales</taxon>
        <taxon>Burkholderiaceae</taxon>
        <taxon>Burkholderia</taxon>
        <taxon>pseudomallei group</taxon>
    </lineage>
</organism>
<feature type="region of interest" description="Disordered" evidence="1">
    <location>
        <begin position="1"/>
        <end position="26"/>
    </location>
</feature>
<dbReference type="EMBL" id="PHRB01000026">
    <property type="protein sequence ID" value="PJO63980.1"/>
    <property type="molecule type" value="Genomic_DNA"/>
</dbReference>
<name>A0AAX0U687_BURPE</name>
<proteinExistence type="predicted"/>
<evidence type="ECO:0000313" key="2">
    <source>
        <dbReference type="EMBL" id="PJO63980.1"/>
    </source>
</evidence>
<evidence type="ECO:0000313" key="3">
    <source>
        <dbReference type="Proteomes" id="UP000231878"/>
    </source>
</evidence>
<dbReference type="Proteomes" id="UP000231878">
    <property type="component" value="Unassembled WGS sequence"/>
</dbReference>
<sequence>MNAIARVAAAPPGPSARRGRRAGPPHAVRSVRFIRHCRMERLACGHTSATLDAPQAHPQGSSPCQKALKPFAPPAGAQCAMSTAKTEAALHAA</sequence>
<reference evidence="2 3" key="1">
    <citation type="submission" date="2017-11" db="EMBL/GenBank/DDBJ databases">
        <title>Molecular characterization of Burkholderia pseudomallei and closely related isolates from Vietnam.</title>
        <authorList>
            <person name="Ustinov D.V."/>
            <person name="Antonov A.S."/>
            <person name="Avdusheva E.F."/>
            <person name="Shpak I.M."/>
            <person name="Zakharova I.B."/>
            <person name="Thi L.A."/>
            <person name="Teteryatnikova N."/>
            <person name="Lopasteyskaya Y.A."/>
            <person name="Kuzyutina J.A."/>
            <person name="Ngo T.N."/>
            <person name="Victorov D.V."/>
        </authorList>
    </citation>
    <scope>NUCLEOTIDE SEQUENCE [LARGE SCALE GENOMIC DNA]</scope>
    <source>
        <strain evidence="2 3">V1512</strain>
    </source>
</reference>
<comment type="caution">
    <text evidence="2">The sequence shown here is derived from an EMBL/GenBank/DDBJ whole genome shotgun (WGS) entry which is preliminary data.</text>
</comment>
<protein>
    <submittedName>
        <fullName evidence="2">Uncharacterized protein</fullName>
    </submittedName>
</protein>
<accession>A0AAX0U687</accession>
<evidence type="ECO:0000256" key="1">
    <source>
        <dbReference type="SAM" id="MobiDB-lite"/>
    </source>
</evidence>
<feature type="compositionally biased region" description="Low complexity" evidence="1">
    <location>
        <begin position="1"/>
        <end position="10"/>
    </location>
</feature>